<accession>A0A9N9A2N9</accession>
<feature type="signal peptide" evidence="1">
    <location>
        <begin position="1"/>
        <end position="17"/>
    </location>
</feature>
<evidence type="ECO:0000256" key="1">
    <source>
        <dbReference type="SAM" id="SignalP"/>
    </source>
</evidence>
<organism evidence="2 3">
    <name type="scientific">Funneliformis caledonium</name>
    <dbReference type="NCBI Taxonomy" id="1117310"/>
    <lineage>
        <taxon>Eukaryota</taxon>
        <taxon>Fungi</taxon>
        <taxon>Fungi incertae sedis</taxon>
        <taxon>Mucoromycota</taxon>
        <taxon>Glomeromycotina</taxon>
        <taxon>Glomeromycetes</taxon>
        <taxon>Glomerales</taxon>
        <taxon>Glomeraceae</taxon>
        <taxon>Funneliformis</taxon>
    </lineage>
</organism>
<dbReference type="AlphaFoldDB" id="A0A9N9A2N9"/>
<gene>
    <name evidence="2" type="ORF">FCALED_LOCUS4427</name>
</gene>
<dbReference type="OrthoDB" id="2355457at2759"/>
<evidence type="ECO:0000313" key="3">
    <source>
        <dbReference type="Proteomes" id="UP000789570"/>
    </source>
</evidence>
<evidence type="ECO:0000313" key="2">
    <source>
        <dbReference type="EMBL" id="CAG8515569.1"/>
    </source>
</evidence>
<dbReference type="Proteomes" id="UP000789570">
    <property type="component" value="Unassembled WGS sequence"/>
</dbReference>
<feature type="chain" id="PRO_5040404748" evidence="1">
    <location>
        <begin position="18"/>
        <end position="233"/>
    </location>
</feature>
<reference evidence="2" key="1">
    <citation type="submission" date="2021-06" db="EMBL/GenBank/DDBJ databases">
        <authorList>
            <person name="Kallberg Y."/>
            <person name="Tangrot J."/>
            <person name="Rosling A."/>
        </authorList>
    </citation>
    <scope>NUCLEOTIDE SEQUENCE</scope>
    <source>
        <strain evidence="2">UK204</strain>
    </source>
</reference>
<sequence>MIMLILIVQVIYYLSQLTKVINEVTDNLVLILGYRLDNLVLDDPFKDYYNLDTEKNNHTELYSANNNDQICSHGVSNQVTSEHVSDMCKEMKVMFIQSQNPGSAAVAAVGKNNENIKFLKGCRLEYLAQYRSQFNNDLNFYVKEYVKINNISSIPSEDDTASFVNNTFLKNIFFTQLAVIEEDELFNNITIINTLKILLKKAFILHLILEVLRLTNYNVDNYHTLQQVKELDH</sequence>
<proteinExistence type="predicted"/>
<protein>
    <submittedName>
        <fullName evidence="2">16991_t:CDS:1</fullName>
    </submittedName>
</protein>
<comment type="caution">
    <text evidence="2">The sequence shown here is derived from an EMBL/GenBank/DDBJ whole genome shotgun (WGS) entry which is preliminary data.</text>
</comment>
<keyword evidence="1" id="KW-0732">Signal</keyword>
<dbReference type="EMBL" id="CAJVPQ010000867">
    <property type="protein sequence ID" value="CAG8515569.1"/>
    <property type="molecule type" value="Genomic_DNA"/>
</dbReference>
<keyword evidence="3" id="KW-1185">Reference proteome</keyword>
<name>A0A9N9A2N9_9GLOM</name>